<feature type="compositionally biased region" description="Polar residues" evidence="1">
    <location>
        <begin position="44"/>
        <end position="57"/>
    </location>
</feature>
<name>A0A1X6MML9_9APHY</name>
<feature type="compositionally biased region" description="Low complexity" evidence="1">
    <location>
        <begin position="58"/>
        <end position="69"/>
    </location>
</feature>
<dbReference type="Proteomes" id="UP000194127">
    <property type="component" value="Unassembled WGS sequence"/>
</dbReference>
<dbReference type="RefSeq" id="XP_024334117.1">
    <property type="nucleotide sequence ID" value="XM_024483164.1"/>
</dbReference>
<evidence type="ECO:0000313" key="2">
    <source>
        <dbReference type="EMBL" id="OSX57323.1"/>
    </source>
</evidence>
<organism evidence="2 3">
    <name type="scientific">Postia placenta MAD-698-R-SB12</name>
    <dbReference type="NCBI Taxonomy" id="670580"/>
    <lineage>
        <taxon>Eukaryota</taxon>
        <taxon>Fungi</taxon>
        <taxon>Dikarya</taxon>
        <taxon>Basidiomycota</taxon>
        <taxon>Agaricomycotina</taxon>
        <taxon>Agaricomycetes</taxon>
        <taxon>Polyporales</taxon>
        <taxon>Adustoporiaceae</taxon>
        <taxon>Rhodonia</taxon>
    </lineage>
</organism>
<dbReference type="STRING" id="670580.A0A1X6MML9"/>
<feature type="region of interest" description="Disordered" evidence="1">
    <location>
        <begin position="1"/>
        <end position="91"/>
    </location>
</feature>
<evidence type="ECO:0000256" key="1">
    <source>
        <dbReference type="SAM" id="MobiDB-lite"/>
    </source>
</evidence>
<feature type="region of interest" description="Disordered" evidence="1">
    <location>
        <begin position="144"/>
        <end position="164"/>
    </location>
</feature>
<dbReference type="GeneID" id="36328113"/>
<dbReference type="EMBL" id="KZ110609">
    <property type="protein sequence ID" value="OSX57323.1"/>
    <property type="molecule type" value="Genomic_DNA"/>
</dbReference>
<protein>
    <submittedName>
        <fullName evidence="2">Uncharacterized protein</fullName>
    </submittedName>
</protein>
<feature type="non-terminal residue" evidence="2">
    <location>
        <position position="1"/>
    </location>
</feature>
<accession>A0A1X6MML9</accession>
<feature type="non-terminal residue" evidence="2">
    <location>
        <position position="164"/>
    </location>
</feature>
<gene>
    <name evidence="2" type="ORF">POSPLADRAFT_1098256</name>
</gene>
<reference evidence="2 3" key="1">
    <citation type="submission" date="2017-04" db="EMBL/GenBank/DDBJ databases">
        <title>Genome Sequence of the Model Brown-Rot Fungus Postia placenta SB12.</title>
        <authorList>
            <consortium name="DOE Joint Genome Institute"/>
            <person name="Gaskell J."/>
            <person name="Kersten P."/>
            <person name="Larrondo L.F."/>
            <person name="Canessa P."/>
            <person name="Martinez D."/>
            <person name="Hibbett D."/>
            <person name="Schmoll M."/>
            <person name="Kubicek C.P."/>
            <person name="Martinez A.T."/>
            <person name="Yadav J."/>
            <person name="Master E."/>
            <person name="Magnuson J.K."/>
            <person name="James T."/>
            <person name="Yaver D."/>
            <person name="Berka R."/>
            <person name="Labutti K."/>
            <person name="Lipzen A."/>
            <person name="Aerts A."/>
            <person name="Barry K."/>
            <person name="Henrissat B."/>
            <person name="Blanchette R."/>
            <person name="Grigoriev I."/>
            <person name="Cullen D."/>
        </authorList>
    </citation>
    <scope>NUCLEOTIDE SEQUENCE [LARGE SCALE GENOMIC DNA]</scope>
    <source>
        <strain evidence="2 3">MAD-698-R-SB12</strain>
    </source>
</reference>
<keyword evidence="3" id="KW-1185">Reference proteome</keyword>
<dbReference type="AlphaFoldDB" id="A0A1X6MML9"/>
<dbReference type="OrthoDB" id="3268553at2759"/>
<sequence length="164" mass="17885">LDSLPYIANTRETNSSVPALHTCTSPSSPPPSWLPVKAKFTPSILRTSSTSTSQTALRPSSSPASSSRAQIGHPGRSSKISHVTKRSEERNIRSVLEVPSHLDLPRGTLALSPPAPAFPKLSLVQVKREEISLQTLRQSKSLRRVRVKKESRSPSLQILLSPPR</sequence>
<proteinExistence type="predicted"/>
<evidence type="ECO:0000313" key="3">
    <source>
        <dbReference type="Proteomes" id="UP000194127"/>
    </source>
</evidence>